<dbReference type="Gramene" id="MELO3C035230.2.1">
    <property type="protein sequence ID" value="MELO3C035230.2.1"/>
    <property type="gene ID" value="MELO3C035230.2"/>
</dbReference>
<dbReference type="EnsemblPlants" id="MELO3C035230.2.1">
    <property type="protein sequence ID" value="MELO3C035230.2.1"/>
    <property type="gene ID" value="MELO3C035230.2"/>
</dbReference>
<proteinExistence type="predicted"/>
<name>A0A9I9EL00_CUCME</name>
<organism evidence="1">
    <name type="scientific">Cucumis melo</name>
    <name type="common">Muskmelon</name>
    <dbReference type="NCBI Taxonomy" id="3656"/>
    <lineage>
        <taxon>Eukaryota</taxon>
        <taxon>Viridiplantae</taxon>
        <taxon>Streptophyta</taxon>
        <taxon>Embryophyta</taxon>
        <taxon>Tracheophyta</taxon>
        <taxon>Spermatophyta</taxon>
        <taxon>Magnoliopsida</taxon>
        <taxon>eudicotyledons</taxon>
        <taxon>Gunneridae</taxon>
        <taxon>Pentapetalae</taxon>
        <taxon>rosids</taxon>
        <taxon>fabids</taxon>
        <taxon>Cucurbitales</taxon>
        <taxon>Cucurbitaceae</taxon>
        <taxon>Benincaseae</taxon>
        <taxon>Cucumis</taxon>
    </lineage>
</organism>
<accession>A0A9I9EL00</accession>
<evidence type="ECO:0000313" key="1">
    <source>
        <dbReference type="EnsemblPlants" id="MELO3C035230.2.1"/>
    </source>
</evidence>
<dbReference type="AlphaFoldDB" id="A0A9I9EL00"/>
<reference evidence="1" key="1">
    <citation type="submission" date="2023-03" db="UniProtKB">
        <authorList>
            <consortium name="EnsemblPlants"/>
        </authorList>
    </citation>
    <scope>IDENTIFICATION</scope>
</reference>
<sequence length="270" mass="30578">FLNSQGARATVIAKERNKRKTKNPSFSASISKNPKKRKTMSFNFVVNNMQTLIDALATLGVADQLADATFSPEMFCVMVDSNVSIHSTIGLQLWPPFFDHYFCSELQYSWFFFNEIFPLAQDLQDSGYTSFSFSIGPNPDLAQIKFQGPNGLLHETNFELVYSHHPLRIPDFDLSVFVSMDSQEFSNVISQYHMFDDVHVTITSERVIFSYSIMQETILNQQNGQCIIGGIKAPNQVQFILTLGPSEVFNHIASQTKRTHIRHFGNGILT</sequence>
<protein>
    <submittedName>
        <fullName evidence="1">Uncharacterized protein</fullName>
    </submittedName>
</protein>
<dbReference type="Gene3D" id="3.70.10.10">
    <property type="match status" value="1"/>
</dbReference>